<proteinExistence type="predicted"/>
<gene>
    <name evidence="1" type="ORF">LAZ67_1007145</name>
</gene>
<organism evidence="1 2">
    <name type="scientific">Cordylochernes scorpioides</name>
    <dbReference type="NCBI Taxonomy" id="51811"/>
    <lineage>
        <taxon>Eukaryota</taxon>
        <taxon>Metazoa</taxon>
        <taxon>Ecdysozoa</taxon>
        <taxon>Arthropoda</taxon>
        <taxon>Chelicerata</taxon>
        <taxon>Arachnida</taxon>
        <taxon>Pseudoscorpiones</taxon>
        <taxon>Cheliferoidea</taxon>
        <taxon>Chernetidae</taxon>
        <taxon>Cordylochernes</taxon>
    </lineage>
</organism>
<dbReference type="EMBL" id="CP092863">
    <property type="protein sequence ID" value="UYV61947.1"/>
    <property type="molecule type" value="Genomic_DNA"/>
</dbReference>
<keyword evidence="2" id="KW-1185">Reference proteome</keyword>
<sequence length="128" mass="14020">MGATITIPKPEDKASSDYLRGTKEMLILFIESFGNYCKELVNVTSAPSSLLSTLCTLCNYNCGQEISSNHLASQGENKEWEERSAASIALALIPLKTNLKSKMRNSGPSSIQSRHFSTTPSCLWIRGC</sequence>
<reference evidence="1 2" key="1">
    <citation type="submission" date="2022-01" db="EMBL/GenBank/DDBJ databases">
        <title>A chromosomal length assembly of Cordylochernes scorpioides.</title>
        <authorList>
            <person name="Zeh D."/>
            <person name="Zeh J."/>
        </authorList>
    </citation>
    <scope>NUCLEOTIDE SEQUENCE [LARGE SCALE GENOMIC DNA]</scope>
    <source>
        <strain evidence="1">IN4F17</strain>
        <tissue evidence="1">Whole Body</tissue>
    </source>
</reference>
<evidence type="ECO:0000313" key="2">
    <source>
        <dbReference type="Proteomes" id="UP001235939"/>
    </source>
</evidence>
<protein>
    <submittedName>
        <fullName evidence="1">Uncharacterized protein</fullName>
    </submittedName>
</protein>
<accession>A0ABY6JZ40</accession>
<evidence type="ECO:0000313" key="1">
    <source>
        <dbReference type="EMBL" id="UYV61947.1"/>
    </source>
</evidence>
<name>A0ABY6JZ40_9ARAC</name>
<dbReference type="Proteomes" id="UP001235939">
    <property type="component" value="Chromosome 01"/>
</dbReference>